<dbReference type="SUPFAM" id="SSF56059">
    <property type="entry name" value="Glutathione synthetase ATP-binding domain-like"/>
    <property type="match status" value="1"/>
</dbReference>
<proteinExistence type="predicted"/>
<organism evidence="7 8">
    <name type="scientific">Paenibacillus lutrae</name>
    <dbReference type="NCBI Taxonomy" id="2078573"/>
    <lineage>
        <taxon>Bacteria</taxon>
        <taxon>Bacillati</taxon>
        <taxon>Bacillota</taxon>
        <taxon>Bacilli</taxon>
        <taxon>Bacillales</taxon>
        <taxon>Paenibacillaceae</taxon>
        <taxon>Paenibacillus</taxon>
    </lineage>
</organism>
<dbReference type="Proteomes" id="UP000490800">
    <property type="component" value="Unassembled WGS sequence"/>
</dbReference>
<keyword evidence="5" id="KW-0460">Magnesium</keyword>
<evidence type="ECO:0000259" key="6">
    <source>
        <dbReference type="Pfam" id="PF03738"/>
    </source>
</evidence>
<keyword evidence="4" id="KW-0067">ATP-binding</keyword>
<keyword evidence="8" id="KW-1185">Reference proteome</keyword>
<dbReference type="SUPFAM" id="SSF52440">
    <property type="entry name" value="PreATP-grasp domain"/>
    <property type="match status" value="1"/>
</dbReference>
<protein>
    <submittedName>
        <fullName evidence="7">Glutathionylspermidine synthase</fullName>
    </submittedName>
</protein>
<reference evidence="7 8" key="1">
    <citation type="journal article" date="2019" name="Microorganisms">
        <title>Paenibacillus lutrae sp. nov., A Chitinolytic Species Isolated from A River Otter in Castril Natural Park, Granada, Spain.</title>
        <authorList>
            <person name="Rodriguez M."/>
            <person name="Reina J.C."/>
            <person name="Bejar V."/>
            <person name="Llamas I."/>
        </authorList>
    </citation>
    <scope>NUCLEOTIDE SEQUENCE [LARGE SCALE GENOMIC DNA]</scope>
    <source>
        <strain evidence="7 8">N10</strain>
    </source>
</reference>
<keyword evidence="3" id="KW-0547">Nucleotide-binding</keyword>
<dbReference type="Pfam" id="PF03738">
    <property type="entry name" value="GSP_synth"/>
    <property type="match status" value="1"/>
</dbReference>
<dbReference type="InterPro" id="IPR005494">
    <property type="entry name" value="GSPS_pre-ATP-grasp-like_dom"/>
</dbReference>
<evidence type="ECO:0000256" key="1">
    <source>
        <dbReference type="ARBA" id="ARBA00022598"/>
    </source>
</evidence>
<dbReference type="AlphaFoldDB" id="A0A7X3FFY8"/>
<dbReference type="OrthoDB" id="9765517at2"/>
<dbReference type="InterPro" id="IPR016185">
    <property type="entry name" value="PreATP-grasp_dom_sf"/>
</dbReference>
<evidence type="ECO:0000256" key="4">
    <source>
        <dbReference type="ARBA" id="ARBA00022840"/>
    </source>
</evidence>
<dbReference type="EMBL" id="RHLK01000002">
    <property type="protein sequence ID" value="MVO98976.1"/>
    <property type="molecule type" value="Genomic_DNA"/>
</dbReference>
<dbReference type="GO" id="GO:0046872">
    <property type="term" value="F:metal ion binding"/>
    <property type="evidence" value="ECO:0007669"/>
    <property type="project" value="UniProtKB-KW"/>
</dbReference>
<keyword evidence="2" id="KW-0479">Metal-binding</keyword>
<dbReference type="GO" id="GO:0016874">
    <property type="term" value="F:ligase activity"/>
    <property type="evidence" value="ECO:0007669"/>
    <property type="project" value="UniProtKB-KW"/>
</dbReference>
<dbReference type="GO" id="GO:0005524">
    <property type="term" value="F:ATP binding"/>
    <property type="evidence" value="ECO:0007669"/>
    <property type="project" value="UniProtKB-KW"/>
</dbReference>
<name>A0A7X3FFY8_9BACL</name>
<gene>
    <name evidence="7" type="ORF">EDM21_05475</name>
</gene>
<sequence>MNNRAFRVVGQPLEDRKARVAELAGMGFTWADIGAEEYWIDQLVVMNGEVYEDVKQASRMLWSVFDKGARFVFGRRDLYEMLSIPEVLWDGLDQLEPGPPGLISRYARFDFSVSEDGRVKLLELNADTPTGYVESSIVTPWMSRQYGYCSPNAVMGELVRQAWSVEQPEAAACIDYGKHLEDSGTIDALVKHSGRQMRCVDCLDLWVDEGILKDSDNRAISGMFALYPKEWMGVDDGGEALAYAIETGRLNLFNPIHAIILQSKGLQAVIWGLHEMGVQLFTREEHEAIERYMLPTYNQPVFEGSYVSKSMFGREGGSVRMYASSGDMDIQDEEGFDTSTLFENVYQERADLPRVQLAQGEYRLLTGMFVINGEPCGLLGRAGGLITGNASHFVAIGVDQIE</sequence>
<evidence type="ECO:0000256" key="5">
    <source>
        <dbReference type="ARBA" id="ARBA00022842"/>
    </source>
</evidence>
<evidence type="ECO:0000256" key="2">
    <source>
        <dbReference type="ARBA" id="ARBA00022723"/>
    </source>
</evidence>
<evidence type="ECO:0000256" key="3">
    <source>
        <dbReference type="ARBA" id="ARBA00022741"/>
    </source>
</evidence>
<keyword evidence="1" id="KW-0436">Ligase</keyword>
<comment type="caution">
    <text evidence="7">The sequence shown here is derived from an EMBL/GenBank/DDBJ whole genome shotgun (WGS) entry which is preliminary data.</text>
</comment>
<accession>A0A7X3FFY8</accession>
<evidence type="ECO:0000313" key="8">
    <source>
        <dbReference type="Proteomes" id="UP000490800"/>
    </source>
</evidence>
<evidence type="ECO:0000313" key="7">
    <source>
        <dbReference type="EMBL" id="MVO98976.1"/>
    </source>
</evidence>
<dbReference type="Gene3D" id="3.30.1490.330">
    <property type="match status" value="1"/>
</dbReference>
<dbReference type="RefSeq" id="WP_157333582.1">
    <property type="nucleotide sequence ID" value="NZ_RHLK01000002.1"/>
</dbReference>
<feature type="domain" description="Glutathionylspermidine synthase pre-ATP-grasp-like" evidence="6">
    <location>
        <begin position="22"/>
        <end position="395"/>
    </location>
</feature>